<organism evidence="1 2">
    <name type="scientific">Candidatus Bacteroides pullicola</name>
    <dbReference type="NCBI Taxonomy" id="2838475"/>
    <lineage>
        <taxon>Bacteria</taxon>
        <taxon>Pseudomonadati</taxon>
        <taxon>Bacteroidota</taxon>
        <taxon>Bacteroidia</taxon>
        <taxon>Bacteroidales</taxon>
        <taxon>Bacteroidaceae</taxon>
        <taxon>Bacteroides</taxon>
    </lineage>
</organism>
<reference evidence="1" key="1">
    <citation type="journal article" date="2021" name="PeerJ">
        <title>Extensive microbial diversity within the chicken gut microbiome revealed by metagenomics and culture.</title>
        <authorList>
            <person name="Gilroy R."/>
            <person name="Ravi A."/>
            <person name="Getino M."/>
            <person name="Pursley I."/>
            <person name="Horton D.L."/>
            <person name="Alikhan N.F."/>
            <person name="Baker D."/>
            <person name="Gharbi K."/>
            <person name="Hall N."/>
            <person name="Watson M."/>
            <person name="Adriaenssens E.M."/>
            <person name="Foster-Nyarko E."/>
            <person name="Jarju S."/>
            <person name="Secka A."/>
            <person name="Antonio M."/>
            <person name="Oren A."/>
            <person name="Chaudhuri R.R."/>
            <person name="La Ragione R."/>
            <person name="Hildebrand F."/>
            <person name="Pallen M.J."/>
        </authorList>
    </citation>
    <scope>NUCLEOTIDE SEQUENCE</scope>
    <source>
        <strain evidence="1">Gambia2-208</strain>
    </source>
</reference>
<evidence type="ECO:0000313" key="1">
    <source>
        <dbReference type="EMBL" id="HIY88946.1"/>
    </source>
</evidence>
<reference evidence="1" key="2">
    <citation type="submission" date="2021-04" db="EMBL/GenBank/DDBJ databases">
        <authorList>
            <person name="Gilroy R."/>
        </authorList>
    </citation>
    <scope>NUCLEOTIDE SEQUENCE</scope>
    <source>
        <strain evidence="1">Gambia2-208</strain>
    </source>
</reference>
<accession>A0A9D2CM88</accession>
<comment type="caution">
    <text evidence="1">The sequence shown here is derived from an EMBL/GenBank/DDBJ whole genome shotgun (WGS) entry which is preliminary data.</text>
</comment>
<sequence length="115" mass="13422">MKTYSIQANVSGTRHITVSENNLKTIENYGLFRHLIDSNGIVDETVLDKLRLNLRSLIASQEEDIKDLLDLCIDVVYHNNMKAFGLQQLIQLYLKWISDPEREEEDNNKDEDENR</sequence>
<evidence type="ECO:0000313" key="2">
    <source>
        <dbReference type="Proteomes" id="UP000886851"/>
    </source>
</evidence>
<protein>
    <submittedName>
        <fullName evidence="1">Uncharacterized protein</fullName>
    </submittedName>
</protein>
<dbReference type="Proteomes" id="UP000886851">
    <property type="component" value="Unassembled WGS sequence"/>
</dbReference>
<dbReference type="EMBL" id="DXCV01000063">
    <property type="protein sequence ID" value="HIY88946.1"/>
    <property type="molecule type" value="Genomic_DNA"/>
</dbReference>
<gene>
    <name evidence="1" type="ORF">H9824_09610</name>
</gene>
<name>A0A9D2CM88_9BACE</name>
<proteinExistence type="predicted"/>
<dbReference type="AlphaFoldDB" id="A0A9D2CM88"/>